<evidence type="ECO:0000256" key="1">
    <source>
        <dbReference type="ARBA" id="ARBA00009500"/>
    </source>
</evidence>
<dbReference type="InterPro" id="IPR042185">
    <property type="entry name" value="Serpin_sf_2"/>
</dbReference>
<dbReference type="Proteomes" id="UP001549921">
    <property type="component" value="Unassembled WGS sequence"/>
</dbReference>
<dbReference type="GO" id="GO:0004867">
    <property type="term" value="F:serine-type endopeptidase inhibitor activity"/>
    <property type="evidence" value="ECO:0007669"/>
    <property type="project" value="UniProtKB-KW"/>
</dbReference>
<dbReference type="InterPro" id="IPR042178">
    <property type="entry name" value="Serpin_sf_1"/>
</dbReference>
<dbReference type="Pfam" id="PF00079">
    <property type="entry name" value="Serpin"/>
    <property type="match status" value="1"/>
</dbReference>
<comment type="caution">
    <text evidence="7">The sequence shown here is derived from an EMBL/GenBank/DDBJ whole genome shotgun (WGS) entry which is preliminary data.</text>
</comment>
<comment type="similarity">
    <text evidence="1 4">Belongs to the serpin family.</text>
</comment>
<evidence type="ECO:0000313" key="7">
    <source>
        <dbReference type="EMBL" id="KAL0840633.1"/>
    </source>
</evidence>
<dbReference type="PANTHER" id="PTHR11461">
    <property type="entry name" value="SERINE PROTEASE INHIBITOR, SERPIN"/>
    <property type="match status" value="1"/>
</dbReference>
<dbReference type="AlphaFoldDB" id="A0ABD0TB74"/>
<accession>A0ABD0TB74</accession>
<keyword evidence="3" id="KW-0722">Serine protease inhibitor</keyword>
<evidence type="ECO:0000259" key="6">
    <source>
        <dbReference type="SMART" id="SM00093"/>
    </source>
</evidence>
<reference evidence="7 8" key="1">
    <citation type="submission" date="2024-06" db="EMBL/GenBank/DDBJ databases">
        <title>A chromosome-level genome assembly of beet webworm, Loxostege sticticalis.</title>
        <authorList>
            <person name="Zhang Y."/>
        </authorList>
    </citation>
    <scope>NUCLEOTIDE SEQUENCE [LARGE SCALE GENOMIC DNA]</scope>
    <source>
        <strain evidence="7">AQ028</strain>
        <tissue evidence="7">Male pupae</tissue>
    </source>
</reference>
<dbReference type="PANTHER" id="PTHR11461:SF211">
    <property type="entry name" value="GH10112P-RELATED"/>
    <property type="match status" value="1"/>
</dbReference>
<evidence type="ECO:0000313" key="8">
    <source>
        <dbReference type="Proteomes" id="UP001549921"/>
    </source>
</evidence>
<evidence type="ECO:0000256" key="5">
    <source>
        <dbReference type="SAM" id="MobiDB-lite"/>
    </source>
</evidence>
<dbReference type="InterPro" id="IPR000215">
    <property type="entry name" value="Serpin_fam"/>
</dbReference>
<dbReference type="SMART" id="SM00093">
    <property type="entry name" value="SERPIN"/>
    <property type="match status" value="1"/>
</dbReference>
<dbReference type="SUPFAM" id="SSF56574">
    <property type="entry name" value="Serpins"/>
    <property type="match status" value="1"/>
</dbReference>
<name>A0ABD0TB74_LOXSC</name>
<protein>
    <recommendedName>
        <fullName evidence="6">Serpin domain-containing protein</fullName>
    </recommendedName>
</protein>
<proteinExistence type="inferred from homology"/>
<feature type="region of interest" description="Disordered" evidence="5">
    <location>
        <begin position="44"/>
        <end position="63"/>
    </location>
</feature>
<gene>
    <name evidence="7" type="ORF">ABMA28_015832</name>
</gene>
<keyword evidence="2" id="KW-0646">Protease inhibitor</keyword>
<evidence type="ECO:0000256" key="2">
    <source>
        <dbReference type="ARBA" id="ARBA00022690"/>
    </source>
</evidence>
<organism evidence="7 8">
    <name type="scientific">Loxostege sticticalis</name>
    <name type="common">Beet webworm moth</name>
    <dbReference type="NCBI Taxonomy" id="481309"/>
    <lineage>
        <taxon>Eukaryota</taxon>
        <taxon>Metazoa</taxon>
        <taxon>Ecdysozoa</taxon>
        <taxon>Arthropoda</taxon>
        <taxon>Hexapoda</taxon>
        <taxon>Insecta</taxon>
        <taxon>Pterygota</taxon>
        <taxon>Neoptera</taxon>
        <taxon>Endopterygota</taxon>
        <taxon>Lepidoptera</taxon>
        <taxon>Glossata</taxon>
        <taxon>Ditrysia</taxon>
        <taxon>Pyraloidea</taxon>
        <taxon>Crambidae</taxon>
        <taxon>Pyraustinae</taxon>
        <taxon>Loxostege</taxon>
    </lineage>
</organism>
<dbReference type="InterPro" id="IPR023795">
    <property type="entry name" value="Serpin_CS"/>
</dbReference>
<evidence type="ECO:0000256" key="4">
    <source>
        <dbReference type="RuleBase" id="RU000411"/>
    </source>
</evidence>
<dbReference type="PROSITE" id="PS00284">
    <property type="entry name" value="SERPIN"/>
    <property type="match status" value="1"/>
</dbReference>
<feature type="domain" description="Serpin" evidence="6">
    <location>
        <begin position="84"/>
        <end position="435"/>
    </location>
</feature>
<dbReference type="Gene3D" id="2.30.39.10">
    <property type="entry name" value="Alpha-1-antitrypsin, domain 1"/>
    <property type="match status" value="1"/>
</dbReference>
<dbReference type="InterPro" id="IPR036186">
    <property type="entry name" value="Serpin_sf"/>
</dbReference>
<evidence type="ECO:0000256" key="3">
    <source>
        <dbReference type="ARBA" id="ARBA00022900"/>
    </source>
</evidence>
<sequence length="436" mass="48786">MKFALAFRMKKQQEIFRFCISIHEQFFLVVIASLAVLAASQFRQEPDEPPDSDSIESGPESFEDRGWHEGPTLFDLSGTVKSKFALHAALIDPSKNLICSPISALLPLGKLVFGTERGKVRNELLDAIGYTKKKVKRRLRSLISKLKYLPGVTLSIFSTLYISQSQQLRRKFIKTTMSVFKSTCEKLDFTRPAESASVINRKVSEATNGKITKIIGAGDISPSTSLILVNAIYFSGLWKKPFKDVSVGDFHSPTGVRKVPMMKRKGEYNYVRSETLRAQIIEIPYKGNKASFVIVLPFAQNGLTLLLRQLKVAPNLLNQAMTGMTESTVLLTMPKFRIESELNLNVLYEHIGVRSIFLSDRSGLKRIVNNQKVFVSRAVQKAYIEVTEKGTEAAAATAVHLMMSAMPVMFTADRPFLFFVKADKYQLFAGIYTGQA</sequence>
<dbReference type="EMBL" id="JBEDNZ010000007">
    <property type="protein sequence ID" value="KAL0840633.1"/>
    <property type="molecule type" value="Genomic_DNA"/>
</dbReference>
<dbReference type="Gene3D" id="3.30.497.10">
    <property type="entry name" value="Antithrombin, subunit I, domain 2"/>
    <property type="match status" value="1"/>
</dbReference>
<dbReference type="InterPro" id="IPR023796">
    <property type="entry name" value="Serpin_dom"/>
</dbReference>